<keyword evidence="2" id="KW-1133">Transmembrane helix</keyword>
<comment type="caution">
    <text evidence="3">The sequence shown here is derived from an EMBL/GenBank/DDBJ whole genome shotgun (WGS) entry which is preliminary data.</text>
</comment>
<feature type="region of interest" description="Disordered" evidence="1">
    <location>
        <begin position="261"/>
        <end position="283"/>
    </location>
</feature>
<evidence type="ECO:0000256" key="2">
    <source>
        <dbReference type="SAM" id="Phobius"/>
    </source>
</evidence>
<dbReference type="PANTHER" id="PTHR35902">
    <property type="entry name" value="S-LAYER DOMAIN-LIKE PROTEIN-RELATED"/>
    <property type="match status" value="1"/>
</dbReference>
<gene>
    <name evidence="3" type="ORF">NDI56_09960</name>
</gene>
<evidence type="ECO:0000313" key="4">
    <source>
        <dbReference type="Proteomes" id="UP001259659"/>
    </source>
</evidence>
<keyword evidence="4" id="KW-1185">Reference proteome</keyword>
<evidence type="ECO:0000256" key="1">
    <source>
        <dbReference type="SAM" id="MobiDB-lite"/>
    </source>
</evidence>
<keyword evidence="2" id="KW-0812">Transmembrane</keyword>
<dbReference type="RefSeq" id="WP_310919351.1">
    <property type="nucleotide sequence ID" value="NZ_JAMQON010000002.1"/>
</dbReference>
<dbReference type="PANTHER" id="PTHR35902:SF3">
    <property type="entry name" value="NPCBM-ASSOCIATED, NEW3 DOMAIN OF ALPHA-GALACTOSIDASE"/>
    <property type="match status" value="1"/>
</dbReference>
<accession>A0ABU2FDD0</accession>
<evidence type="ECO:0000313" key="3">
    <source>
        <dbReference type="EMBL" id="MDS0259716.1"/>
    </source>
</evidence>
<reference evidence="3 4" key="1">
    <citation type="submission" date="2022-06" db="EMBL/GenBank/DDBJ databases">
        <title>Haloarcula sp. a new haloarchaeum isolate from saline soil.</title>
        <authorList>
            <person name="Strakova D."/>
            <person name="Galisteo C."/>
            <person name="Sanchez-Porro C."/>
            <person name="Ventosa A."/>
        </authorList>
    </citation>
    <scope>NUCLEOTIDE SEQUENCE [LARGE SCALE GENOMIC DNA]</scope>
    <source>
        <strain evidence="3 4">S1CR25-12</strain>
    </source>
</reference>
<name>A0ABU2FDD0_9EURY</name>
<dbReference type="EMBL" id="JAMQON010000002">
    <property type="protein sequence ID" value="MDS0259716.1"/>
    <property type="molecule type" value="Genomic_DNA"/>
</dbReference>
<sequence length="530" mass="55924">MNSRTVPLLLTVVALAIAAGSAAAAISGSPDISVSLEEDTIAAGEETTLGVVLVNSGDIDRGSSQNPSLSNEVTTARALRVDVRDSNAPISITTGTRSLGTVSTGTPTTASFDISVDEDAEPGTYQIPVELEYDYYNYISESTGTRSKSSVSRTRSVTVTVSDDATFSVTNVSSNTQVGSSGTVAVTVENTGRTAANNSEITLTSQNGELTFGERSRSTRSVESWAPGERQTFRYDISATEDAQAEPYPFNLSIAFDNPDGVRKQSTGTSVSISPDPEQSFSLSDVDSTLRVGDEGIIEATVTNDGPRAVSNIVVNWESDHSNLSPQETQIAVGNLEPGDSERVSFTVEATDSAQQTTKQFDFVASFRNTNGDREDSDTLEAQAPIRPDRDDFAVDSDNTSIGVGQSGNIELTVTNTRNVTMTDITAKVFTSSPISADDDEAIVDELAPGESETLTFSVSAEGSALEKAYPISLDFEYQEPDGDTKLSDTYRVGIDVTTPDNGGGSLPLTAIGGVALVLVLAVGGYMRFR</sequence>
<keyword evidence="2" id="KW-0472">Membrane</keyword>
<proteinExistence type="predicted"/>
<feature type="transmembrane region" description="Helical" evidence="2">
    <location>
        <begin position="507"/>
        <end position="527"/>
    </location>
</feature>
<dbReference type="InterPro" id="IPR013783">
    <property type="entry name" value="Ig-like_fold"/>
</dbReference>
<feature type="compositionally biased region" description="Polar residues" evidence="1">
    <location>
        <begin position="264"/>
        <end position="283"/>
    </location>
</feature>
<organism evidence="3 4">
    <name type="scientific">Haloarcula saliterrae</name>
    <dbReference type="NCBI Taxonomy" id="2950534"/>
    <lineage>
        <taxon>Archaea</taxon>
        <taxon>Methanobacteriati</taxon>
        <taxon>Methanobacteriota</taxon>
        <taxon>Stenosarchaea group</taxon>
        <taxon>Halobacteria</taxon>
        <taxon>Halobacteriales</taxon>
        <taxon>Haloarculaceae</taxon>
        <taxon>Haloarcula</taxon>
    </lineage>
</organism>
<protein>
    <submittedName>
        <fullName evidence="3">COG1361 S-layer family protein</fullName>
    </submittedName>
</protein>
<dbReference type="Proteomes" id="UP001259659">
    <property type="component" value="Unassembled WGS sequence"/>
</dbReference>
<dbReference type="Gene3D" id="2.60.40.10">
    <property type="entry name" value="Immunoglobulins"/>
    <property type="match status" value="3"/>
</dbReference>